<organism evidence="9 10">
    <name type="scientific">Microbacterium mangrovi</name>
    <dbReference type="NCBI Taxonomy" id="1348253"/>
    <lineage>
        <taxon>Bacteria</taxon>
        <taxon>Bacillati</taxon>
        <taxon>Actinomycetota</taxon>
        <taxon>Actinomycetes</taxon>
        <taxon>Micrococcales</taxon>
        <taxon>Microbacteriaceae</taxon>
        <taxon>Microbacterium</taxon>
    </lineage>
</organism>
<protein>
    <recommendedName>
        <fullName evidence="8">ABC transmembrane type-1 domain-containing protein</fullName>
    </recommendedName>
</protein>
<dbReference type="CDD" id="cd06261">
    <property type="entry name" value="TM_PBP2"/>
    <property type="match status" value="1"/>
</dbReference>
<evidence type="ECO:0000256" key="1">
    <source>
        <dbReference type="ARBA" id="ARBA00004651"/>
    </source>
</evidence>
<dbReference type="PANTHER" id="PTHR43386">
    <property type="entry name" value="OLIGOPEPTIDE TRANSPORT SYSTEM PERMEASE PROTEIN APPC"/>
    <property type="match status" value="1"/>
</dbReference>
<keyword evidence="3" id="KW-1003">Cell membrane</keyword>
<dbReference type="Pfam" id="PF12911">
    <property type="entry name" value="OppC_N"/>
    <property type="match status" value="1"/>
</dbReference>
<dbReference type="Gene3D" id="1.10.3720.10">
    <property type="entry name" value="MetI-like"/>
    <property type="match status" value="1"/>
</dbReference>
<evidence type="ECO:0000256" key="6">
    <source>
        <dbReference type="ARBA" id="ARBA00023136"/>
    </source>
</evidence>
<comment type="subcellular location">
    <subcellularLocation>
        <location evidence="1 7">Cell membrane</location>
        <topology evidence="1 7">Multi-pass membrane protein</topology>
    </subcellularLocation>
</comment>
<keyword evidence="4 7" id="KW-0812">Transmembrane</keyword>
<feature type="transmembrane region" description="Helical" evidence="7">
    <location>
        <begin position="75"/>
        <end position="100"/>
    </location>
</feature>
<dbReference type="Pfam" id="PF00528">
    <property type="entry name" value="BPD_transp_1"/>
    <property type="match status" value="1"/>
</dbReference>
<proteinExistence type="inferred from homology"/>
<evidence type="ECO:0000256" key="5">
    <source>
        <dbReference type="ARBA" id="ARBA00022989"/>
    </source>
</evidence>
<keyword evidence="5 7" id="KW-1133">Transmembrane helix</keyword>
<feature type="transmembrane region" description="Helical" evidence="7">
    <location>
        <begin position="194"/>
        <end position="217"/>
    </location>
</feature>
<dbReference type="InterPro" id="IPR025966">
    <property type="entry name" value="OppC_N"/>
</dbReference>
<keyword evidence="6 7" id="KW-0472">Membrane</keyword>
<sequence length="277" mass="29369">MVQFFSQIVRSKTGIAGLSLLGLVLLIAILGPVVRPYDPTKIVGAPFSLPGAAHWLGTDTVGRDVFSRVLAGGTIPILVATAATLAAYIVGVCVGITAGYVRGRTDFFIIGALDVLMSVPPIILIFVLLTGGGTDLWLVAVGIAIVLMPGVARITRAATREIVSNEYVEAAVARGESRWFIIWRELLPNLWSPLLADFGIRIAYAVGIYAGIAFLGFGPQPPTPDWGVMINENRSGFLIQPWAVISPAILIAALTVSVNWVADAYVRGIGRSAVPHV</sequence>
<gene>
    <name evidence="9" type="ORF">LK09_08020</name>
</gene>
<evidence type="ECO:0000256" key="2">
    <source>
        <dbReference type="ARBA" id="ARBA00022448"/>
    </source>
</evidence>
<evidence type="ECO:0000313" key="10">
    <source>
        <dbReference type="Proteomes" id="UP000031030"/>
    </source>
</evidence>
<dbReference type="InterPro" id="IPR035906">
    <property type="entry name" value="MetI-like_sf"/>
</dbReference>
<evidence type="ECO:0000256" key="7">
    <source>
        <dbReference type="RuleBase" id="RU363032"/>
    </source>
</evidence>
<dbReference type="InterPro" id="IPR000515">
    <property type="entry name" value="MetI-like"/>
</dbReference>
<feature type="domain" description="ABC transmembrane type-1" evidence="8">
    <location>
        <begin position="73"/>
        <end position="262"/>
    </location>
</feature>
<dbReference type="EMBL" id="JTDK01000006">
    <property type="protein sequence ID" value="KHK99048.1"/>
    <property type="molecule type" value="Genomic_DNA"/>
</dbReference>
<evidence type="ECO:0000256" key="4">
    <source>
        <dbReference type="ARBA" id="ARBA00022692"/>
    </source>
</evidence>
<comment type="caution">
    <text evidence="9">The sequence shown here is derived from an EMBL/GenBank/DDBJ whole genome shotgun (WGS) entry which is preliminary data.</text>
</comment>
<keyword evidence="10" id="KW-1185">Reference proteome</keyword>
<dbReference type="STRING" id="1348253.LK09_08020"/>
<dbReference type="InterPro" id="IPR050366">
    <property type="entry name" value="BP-dependent_transpt_permease"/>
</dbReference>
<comment type="similarity">
    <text evidence="7">Belongs to the binding-protein-dependent transport system permease family.</text>
</comment>
<dbReference type="AlphaFoldDB" id="A0A0B2AB87"/>
<evidence type="ECO:0000256" key="3">
    <source>
        <dbReference type="ARBA" id="ARBA00022475"/>
    </source>
</evidence>
<accession>A0A0B2AB87</accession>
<feature type="transmembrane region" description="Helical" evidence="7">
    <location>
        <begin position="12"/>
        <end position="34"/>
    </location>
</feature>
<dbReference type="Proteomes" id="UP000031030">
    <property type="component" value="Unassembled WGS sequence"/>
</dbReference>
<dbReference type="PROSITE" id="PS50928">
    <property type="entry name" value="ABC_TM1"/>
    <property type="match status" value="1"/>
</dbReference>
<feature type="transmembrane region" description="Helical" evidence="7">
    <location>
        <begin position="107"/>
        <end position="130"/>
    </location>
</feature>
<name>A0A0B2AB87_9MICO</name>
<keyword evidence="2 7" id="KW-0813">Transport</keyword>
<feature type="transmembrane region" description="Helical" evidence="7">
    <location>
        <begin position="136"/>
        <end position="155"/>
    </location>
</feature>
<dbReference type="SUPFAM" id="SSF161098">
    <property type="entry name" value="MetI-like"/>
    <property type="match status" value="1"/>
</dbReference>
<reference evidence="9 10" key="1">
    <citation type="submission" date="2014-11" db="EMBL/GenBank/DDBJ databases">
        <title>Genome sequence of Microbacterium mangrovi MUSC 115(T).</title>
        <authorList>
            <person name="Lee L.-H."/>
        </authorList>
    </citation>
    <scope>NUCLEOTIDE SEQUENCE [LARGE SCALE GENOMIC DNA]</scope>
    <source>
        <strain evidence="9 10">MUSC 115</strain>
    </source>
</reference>
<evidence type="ECO:0000313" key="9">
    <source>
        <dbReference type="EMBL" id="KHK99048.1"/>
    </source>
</evidence>
<feature type="transmembrane region" description="Helical" evidence="7">
    <location>
        <begin position="237"/>
        <end position="262"/>
    </location>
</feature>
<dbReference type="PANTHER" id="PTHR43386:SF25">
    <property type="entry name" value="PEPTIDE ABC TRANSPORTER PERMEASE PROTEIN"/>
    <property type="match status" value="1"/>
</dbReference>
<dbReference type="GO" id="GO:0055085">
    <property type="term" value="P:transmembrane transport"/>
    <property type="evidence" value="ECO:0007669"/>
    <property type="project" value="InterPro"/>
</dbReference>
<dbReference type="GO" id="GO:0005886">
    <property type="term" value="C:plasma membrane"/>
    <property type="evidence" value="ECO:0007669"/>
    <property type="project" value="UniProtKB-SubCell"/>
</dbReference>
<evidence type="ECO:0000259" key="8">
    <source>
        <dbReference type="PROSITE" id="PS50928"/>
    </source>
</evidence>